<name>A0ABX5IRX2_9GAMM</name>
<dbReference type="InterPro" id="IPR011642">
    <property type="entry name" value="Gate_dom"/>
</dbReference>
<sequence>MTAPAPPSIAPAGGAHRKPHWRHNMNNPKVAAPPRSAGVTSLVGSLIGLCIFFFPFPTADGSLKIPLVIIIDYLKSSLGGALEYLTLGLVALLCVTWLLSRLVASSGASSPWRRAVAAYHEKDGTMTGLTFLLAAVFTFMLVFQIGPDWLLHKDVGGLALYLGGSVFLTVAIAGLFVLFLTEFGFLEFVGTLMEPLMRPLYRLPGKSAVDAVASFVAAPAVGIFITNKLYLEGHYTQRESASIATNFSICSLGFFALLASIGGIMAYLPQMIIVSFIINFTLAALMVRIPPLSRKLDVYHQGNTQTAQDLEVSSDGHILARACGAAAERASQTRLDVFYKGFWEAITFAQKIVAYILAIATLALLLATYTPVFDYLGVLVEPLISALQLPDAGAIAPTVLVSIAEIALPAIIISGADVDPMAVFFVCTLSSVQIIFFTESANAMLESDIPLTVRDLVVVFLLRTLVAMPMVALATHLLF</sequence>
<feature type="transmembrane region" description="Helical" evidence="2">
    <location>
        <begin position="352"/>
        <end position="372"/>
    </location>
</feature>
<dbReference type="Pfam" id="PF07670">
    <property type="entry name" value="Gate"/>
    <property type="match status" value="1"/>
</dbReference>
<proteinExistence type="predicted"/>
<dbReference type="EMBL" id="PXNS01000016">
    <property type="protein sequence ID" value="PTL89219.1"/>
    <property type="molecule type" value="Genomic_DNA"/>
</dbReference>
<keyword evidence="5" id="KW-1185">Reference proteome</keyword>
<feature type="transmembrane region" description="Helical" evidence="2">
    <location>
        <begin position="84"/>
        <end position="104"/>
    </location>
</feature>
<comment type="caution">
    <text evidence="4">The sequence shown here is derived from an EMBL/GenBank/DDBJ whole genome shotgun (WGS) entry which is preliminary data.</text>
</comment>
<organism evidence="4 5">
    <name type="scientific">Halomonas litopenaei</name>
    <dbReference type="NCBI Taxonomy" id="2109328"/>
    <lineage>
        <taxon>Bacteria</taxon>
        <taxon>Pseudomonadati</taxon>
        <taxon>Pseudomonadota</taxon>
        <taxon>Gammaproteobacteria</taxon>
        <taxon>Oceanospirillales</taxon>
        <taxon>Halomonadaceae</taxon>
        <taxon>Halomonas</taxon>
    </lineage>
</organism>
<evidence type="ECO:0000313" key="5">
    <source>
        <dbReference type="Proteomes" id="UP000241895"/>
    </source>
</evidence>
<feature type="transmembrane region" description="Helical" evidence="2">
    <location>
        <begin position="392"/>
        <end position="413"/>
    </location>
</feature>
<evidence type="ECO:0000259" key="3">
    <source>
        <dbReference type="Pfam" id="PF07670"/>
    </source>
</evidence>
<feature type="transmembrane region" description="Helical" evidence="2">
    <location>
        <begin position="243"/>
        <end position="261"/>
    </location>
</feature>
<evidence type="ECO:0000256" key="1">
    <source>
        <dbReference type="SAM" id="MobiDB-lite"/>
    </source>
</evidence>
<gene>
    <name evidence="4" type="ORF">C6W88_19590</name>
</gene>
<feature type="transmembrane region" description="Helical" evidence="2">
    <location>
        <begin position="158"/>
        <end position="180"/>
    </location>
</feature>
<keyword evidence="2" id="KW-0812">Transmembrane</keyword>
<feature type="transmembrane region" description="Helical" evidence="2">
    <location>
        <begin position="37"/>
        <end position="56"/>
    </location>
</feature>
<keyword evidence="2" id="KW-1133">Transmembrane helix</keyword>
<feature type="transmembrane region" description="Helical" evidence="2">
    <location>
        <begin position="420"/>
        <end position="437"/>
    </location>
</feature>
<feature type="transmembrane region" description="Helical" evidence="2">
    <location>
        <begin position="267"/>
        <end position="287"/>
    </location>
</feature>
<dbReference type="Proteomes" id="UP000241895">
    <property type="component" value="Unassembled WGS sequence"/>
</dbReference>
<protein>
    <recommendedName>
        <fullName evidence="3">Nucleoside transporter/FeoB GTPase Gate domain-containing protein</fullName>
    </recommendedName>
</protein>
<feature type="transmembrane region" description="Helical" evidence="2">
    <location>
        <begin position="211"/>
        <end position="231"/>
    </location>
</feature>
<feature type="domain" description="Nucleoside transporter/FeoB GTPase Gate" evidence="3">
    <location>
        <begin position="166"/>
        <end position="264"/>
    </location>
</feature>
<reference evidence="4 5" key="1">
    <citation type="submission" date="2018-03" db="EMBL/GenBank/DDBJ databases">
        <authorList>
            <person name="Zhou J."/>
            <person name="Li X."/>
            <person name="Xue M."/>
            <person name="Yin J."/>
        </authorList>
    </citation>
    <scope>NUCLEOTIDE SEQUENCE [LARGE SCALE GENOMIC DNA]</scope>
    <source>
        <strain evidence="4 5">SYSU ZJ2214</strain>
    </source>
</reference>
<evidence type="ECO:0000256" key="2">
    <source>
        <dbReference type="SAM" id="Phobius"/>
    </source>
</evidence>
<evidence type="ECO:0000313" key="4">
    <source>
        <dbReference type="EMBL" id="PTL89219.1"/>
    </source>
</evidence>
<keyword evidence="2" id="KW-0472">Membrane</keyword>
<feature type="transmembrane region" description="Helical" evidence="2">
    <location>
        <begin position="124"/>
        <end position="146"/>
    </location>
</feature>
<accession>A0ABX5IRX2</accession>
<feature type="transmembrane region" description="Helical" evidence="2">
    <location>
        <begin position="457"/>
        <end position="478"/>
    </location>
</feature>
<feature type="region of interest" description="Disordered" evidence="1">
    <location>
        <begin position="1"/>
        <end position="32"/>
    </location>
</feature>